<evidence type="ECO:0000256" key="1">
    <source>
        <dbReference type="ARBA" id="ARBA00023002"/>
    </source>
</evidence>
<dbReference type="PANTHER" id="PTHR43580:SF2">
    <property type="entry name" value="CYTOKINE-LIKE NUCLEAR FACTOR N-PAC"/>
    <property type="match status" value="1"/>
</dbReference>
<dbReference type="InterPro" id="IPR006115">
    <property type="entry name" value="6PGDH_NADP-bd"/>
</dbReference>
<dbReference type="AlphaFoldDB" id="Q8ZU27"/>
<feature type="domain" description="6-phosphogluconate dehydrogenase NADP-binding" evidence="3">
    <location>
        <begin position="3"/>
        <end position="147"/>
    </location>
</feature>
<dbReference type="GO" id="GO:0051287">
    <property type="term" value="F:NAD binding"/>
    <property type="evidence" value="ECO:0007669"/>
    <property type="project" value="InterPro"/>
</dbReference>
<evidence type="ECO:0000259" key="3">
    <source>
        <dbReference type="Pfam" id="PF03446"/>
    </source>
</evidence>
<dbReference type="InParanoid" id="Q8ZU27"/>
<feature type="domain" description="3-hydroxyisobutyrate dehydrogenase-like NAD-binding" evidence="4">
    <location>
        <begin position="152"/>
        <end position="262"/>
    </location>
</feature>
<dbReference type="EMBL" id="AE009441">
    <property type="protein sequence ID" value="AAL64581.1"/>
    <property type="molecule type" value="Genomic_DNA"/>
</dbReference>
<dbReference type="InterPro" id="IPR036291">
    <property type="entry name" value="NAD(P)-bd_dom_sf"/>
</dbReference>
<dbReference type="KEGG" id="pai:PAE2977"/>
<dbReference type="SUPFAM" id="SSF51735">
    <property type="entry name" value="NAD(P)-binding Rossmann-fold domains"/>
    <property type="match status" value="1"/>
</dbReference>
<dbReference type="Gene3D" id="3.40.50.720">
    <property type="entry name" value="NAD(P)-binding Rossmann-like Domain"/>
    <property type="match status" value="1"/>
</dbReference>
<dbReference type="PIRSF" id="PIRSF000103">
    <property type="entry name" value="HIBADH"/>
    <property type="match status" value="1"/>
</dbReference>
<dbReference type="Proteomes" id="UP000002439">
    <property type="component" value="Chromosome"/>
</dbReference>
<evidence type="ECO:0000313" key="5">
    <source>
        <dbReference type="EMBL" id="AAL64581.1"/>
    </source>
</evidence>
<organism evidence="5 6">
    <name type="scientific">Pyrobaculum aerophilum (strain ATCC 51768 / DSM 7523 / JCM 9630 / CIP 104966 / NBRC 100827 / IM2)</name>
    <dbReference type="NCBI Taxonomy" id="178306"/>
    <lineage>
        <taxon>Archaea</taxon>
        <taxon>Thermoproteota</taxon>
        <taxon>Thermoprotei</taxon>
        <taxon>Thermoproteales</taxon>
        <taxon>Thermoproteaceae</taxon>
        <taxon>Pyrobaculum</taxon>
    </lineage>
</organism>
<dbReference type="InterPro" id="IPR008927">
    <property type="entry name" value="6-PGluconate_DH-like_C_sf"/>
</dbReference>
<dbReference type="SUPFAM" id="SSF48179">
    <property type="entry name" value="6-phosphogluconate dehydrogenase C-terminal domain-like"/>
    <property type="match status" value="1"/>
</dbReference>
<dbReference type="InterPro" id="IPR029154">
    <property type="entry name" value="HIBADH-like_NADP-bd"/>
</dbReference>
<dbReference type="EnsemblBacteria" id="AAL64581">
    <property type="protein sequence ID" value="AAL64581"/>
    <property type="gene ID" value="PAE2977"/>
</dbReference>
<gene>
    <name evidence="5" type="ordered locus">PAE2977</name>
</gene>
<dbReference type="HOGENOM" id="CLU_035117_0_7_2"/>
<evidence type="ECO:0000256" key="2">
    <source>
        <dbReference type="ARBA" id="ARBA00023027"/>
    </source>
</evidence>
<name>Q8ZU27_PYRAE</name>
<dbReference type="Pfam" id="PF14833">
    <property type="entry name" value="NAD_binding_11"/>
    <property type="match status" value="1"/>
</dbReference>
<dbReference type="GO" id="GO:0050661">
    <property type="term" value="F:NADP binding"/>
    <property type="evidence" value="ECO:0007669"/>
    <property type="project" value="InterPro"/>
</dbReference>
<keyword evidence="1" id="KW-0560">Oxidoreductase</keyword>
<dbReference type="GO" id="GO:0016491">
    <property type="term" value="F:oxidoreductase activity"/>
    <property type="evidence" value="ECO:0007669"/>
    <property type="project" value="UniProtKB-KW"/>
</dbReference>
<evidence type="ECO:0000259" key="4">
    <source>
        <dbReference type="Pfam" id="PF14833"/>
    </source>
</evidence>
<dbReference type="PANTHER" id="PTHR43580">
    <property type="entry name" value="OXIDOREDUCTASE GLYR1-RELATED"/>
    <property type="match status" value="1"/>
</dbReference>
<reference evidence="5 6" key="1">
    <citation type="journal article" date="2002" name="Proc. Natl. Acad. Sci. U.S.A.">
        <title>Genome sequence of the hyperthermophilic crenarchaeon Pyrobaculum aerophilum.</title>
        <authorList>
            <person name="Fitz-Gibbon S.T."/>
            <person name="Ladner H."/>
            <person name="Kim U.J."/>
            <person name="Stetter K.O."/>
            <person name="Simon M.I."/>
            <person name="Miller J.H."/>
        </authorList>
    </citation>
    <scope>NUCLEOTIDE SEQUENCE [LARGE SCALE GENOMIC DNA]</scope>
    <source>
        <strain evidence="6">ATCC 51768 / DSM 7523 / JCM 9630 / CIP 104966 / NBRC 100827 / IM2</strain>
    </source>
</reference>
<protein>
    <submittedName>
        <fullName evidence="5">3-hydroxyisobutyrate dehydrogenase, putative</fullName>
    </submittedName>
</protein>
<dbReference type="InterPro" id="IPR013328">
    <property type="entry name" value="6PGD_dom2"/>
</dbReference>
<dbReference type="PATRIC" id="fig|178306.9.peg.2232"/>
<evidence type="ECO:0000313" key="6">
    <source>
        <dbReference type="Proteomes" id="UP000002439"/>
    </source>
</evidence>
<keyword evidence="2" id="KW-0520">NAD</keyword>
<dbReference type="InterPro" id="IPR015815">
    <property type="entry name" value="HIBADH-related"/>
</dbReference>
<proteinExistence type="predicted"/>
<dbReference type="InterPro" id="IPR051265">
    <property type="entry name" value="HIBADH-related_NP60_sf"/>
</dbReference>
<sequence>MMEITVVGMGNMGRAFAKRAYSQGFEVLWWNRTRERVKDAPGRPIEKLAEARGLVAVFVSDDDALLAVVPDIGGDYVALCGTYSIQGVKRALEILTARGRRAFAMPVVGSPRNVENGDAIYIVGAHEEIYTKTRPILEKFGALFYIGDSIKAAALKLAFNTLLISTVAVLGEATTLAIKYGIKPDVFKELLSQTVFKEIAARYIDRMLGSAQPTFTLKNAAKDMRYASNAAGEAGAGNVAMSGVKALYEVLAALGYGEEDYVKAGIIEGK</sequence>
<accession>Q8ZU27</accession>
<keyword evidence="6" id="KW-1185">Reference proteome</keyword>
<dbReference type="eggNOG" id="arCOG00247">
    <property type="taxonomic scope" value="Archaea"/>
</dbReference>
<dbReference type="STRING" id="178306.PAE2977"/>
<dbReference type="Gene3D" id="1.10.1040.10">
    <property type="entry name" value="N-(1-d-carboxylethyl)-l-norvaline Dehydrogenase, domain 2"/>
    <property type="match status" value="1"/>
</dbReference>
<dbReference type="Pfam" id="PF03446">
    <property type="entry name" value="NAD_binding_2"/>
    <property type="match status" value="1"/>
</dbReference>